<organism evidence="3 4">
    <name type="scientific">Nonomuraea insulae</name>
    <dbReference type="NCBI Taxonomy" id="1616787"/>
    <lineage>
        <taxon>Bacteria</taxon>
        <taxon>Bacillati</taxon>
        <taxon>Actinomycetota</taxon>
        <taxon>Actinomycetes</taxon>
        <taxon>Streptosporangiales</taxon>
        <taxon>Streptosporangiaceae</taxon>
        <taxon>Nonomuraea</taxon>
    </lineage>
</organism>
<dbReference type="InterPro" id="IPR051207">
    <property type="entry name" value="ComplexI_NDUFA9_subunit"/>
</dbReference>
<feature type="domain" description="NAD(P)-binding" evidence="2">
    <location>
        <begin position="7"/>
        <end position="141"/>
    </location>
</feature>
<evidence type="ECO:0000256" key="1">
    <source>
        <dbReference type="SAM" id="MobiDB-lite"/>
    </source>
</evidence>
<dbReference type="RefSeq" id="WP_379518952.1">
    <property type="nucleotide sequence ID" value="NZ_JBHSPA010000045.1"/>
</dbReference>
<feature type="compositionally biased region" description="Polar residues" evidence="1">
    <location>
        <begin position="265"/>
        <end position="277"/>
    </location>
</feature>
<accession>A0ABW1CWV4</accession>
<gene>
    <name evidence="3" type="ORF">ACFPZ3_36865</name>
</gene>
<dbReference type="Pfam" id="PF13460">
    <property type="entry name" value="NAD_binding_10"/>
    <property type="match status" value="1"/>
</dbReference>
<dbReference type="Gene3D" id="3.40.50.720">
    <property type="entry name" value="NAD(P)-binding Rossmann-like Domain"/>
    <property type="match status" value="1"/>
</dbReference>
<proteinExistence type="predicted"/>
<reference evidence="4" key="1">
    <citation type="journal article" date="2019" name="Int. J. Syst. Evol. Microbiol.">
        <title>The Global Catalogue of Microorganisms (GCM) 10K type strain sequencing project: providing services to taxonomists for standard genome sequencing and annotation.</title>
        <authorList>
            <consortium name="The Broad Institute Genomics Platform"/>
            <consortium name="The Broad Institute Genome Sequencing Center for Infectious Disease"/>
            <person name="Wu L."/>
            <person name="Ma J."/>
        </authorList>
    </citation>
    <scope>NUCLEOTIDE SEQUENCE [LARGE SCALE GENOMIC DNA]</scope>
    <source>
        <strain evidence="4">CCUG 53903</strain>
    </source>
</reference>
<keyword evidence="4" id="KW-1185">Reference proteome</keyword>
<dbReference type="EMBL" id="JBHSPA010000045">
    <property type="protein sequence ID" value="MFC5829470.1"/>
    <property type="molecule type" value="Genomic_DNA"/>
</dbReference>
<dbReference type="SUPFAM" id="SSF51735">
    <property type="entry name" value="NAD(P)-binding Rossmann-fold domains"/>
    <property type="match status" value="1"/>
</dbReference>
<evidence type="ECO:0000259" key="2">
    <source>
        <dbReference type="Pfam" id="PF13460"/>
    </source>
</evidence>
<dbReference type="PANTHER" id="PTHR12126">
    <property type="entry name" value="NADH-UBIQUINONE OXIDOREDUCTASE 39 KDA SUBUNIT-RELATED"/>
    <property type="match status" value="1"/>
</dbReference>
<evidence type="ECO:0000313" key="3">
    <source>
        <dbReference type="EMBL" id="MFC5829470.1"/>
    </source>
</evidence>
<dbReference type="Proteomes" id="UP001596058">
    <property type="component" value="Unassembled WGS sequence"/>
</dbReference>
<comment type="caution">
    <text evidence="3">The sequence shown here is derived from an EMBL/GenBank/DDBJ whole genome shotgun (WGS) entry which is preliminary data.</text>
</comment>
<evidence type="ECO:0000313" key="4">
    <source>
        <dbReference type="Proteomes" id="UP001596058"/>
    </source>
</evidence>
<feature type="region of interest" description="Disordered" evidence="1">
    <location>
        <begin position="257"/>
        <end position="297"/>
    </location>
</feature>
<sequence length="297" mass="32056">MRILVTGATGTLGGALVPALLKAGHEVRALSRTKRDGSGNVEWMWGDLISGNGVKEAVRGVDAIAHLATSGRRGRGAVDVPGTRTLLILARQAGAPHVLLTSMVGADRAAYGHLRHKLEAERLVAESGLDWTILRATTFHQWLRRRLGDFAALPALPVDRSLPWQPVHTGEVATRVAALLSAGPEHREIEFGGPQVIGTEELVTTWLRASGLRRLRVPVRYPGRLYAAQRAGDLTTDALPKGGITWHDYLLPPPPVLSDDFASEHTASPTSPATQPEQDPDLRVYGGDEGYERPTRS</sequence>
<dbReference type="InterPro" id="IPR036291">
    <property type="entry name" value="NAD(P)-bd_dom_sf"/>
</dbReference>
<dbReference type="InterPro" id="IPR016040">
    <property type="entry name" value="NAD(P)-bd_dom"/>
</dbReference>
<dbReference type="PANTHER" id="PTHR12126:SF11">
    <property type="entry name" value="NADH DEHYDROGENASE [UBIQUINONE] 1 ALPHA SUBCOMPLEX SUBUNIT 9, MITOCHONDRIAL"/>
    <property type="match status" value="1"/>
</dbReference>
<protein>
    <submittedName>
        <fullName evidence="3">SDR family oxidoreductase</fullName>
    </submittedName>
</protein>
<name>A0ABW1CWV4_9ACTN</name>